<accession>A0A8C8BDG6</accession>
<feature type="coiled-coil region" evidence="9">
    <location>
        <begin position="1859"/>
        <end position="1921"/>
    </location>
</feature>
<evidence type="ECO:0000256" key="5">
    <source>
        <dbReference type="ARBA" id="ARBA00023123"/>
    </source>
</evidence>
<dbReference type="GO" id="GO:0051015">
    <property type="term" value="F:actin filament binding"/>
    <property type="evidence" value="ECO:0007669"/>
    <property type="project" value="InterPro"/>
</dbReference>
<reference evidence="12" key="2">
    <citation type="submission" date="2025-09" db="UniProtKB">
        <authorList>
            <consortium name="Ensembl"/>
        </authorList>
    </citation>
    <scope>IDENTIFICATION</scope>
</reference>
<dbReference type="SMART" id="SM00242">
    <property type="entry name" value="MYSc"/>
    <property type="match status" value="1"/>
</dbReference>
<dbReference type="GO" id="GO:0030016">
    <property type="term" value="C:myofibril"/>
    <property type="evidence" value="ECO:0007669"/>
    <property type="project" value="UniProtKB-SubCell"/>
</dbReference>
<dbReference type="InterPro" id="IPR008989">
    <property type="entry name" value="Myosin_S1_N"/>
</dbReference>
<name>A0A8C8BDG6_9STRI</name>
<dbReference type="InterPro" id="IPR027417">
    <property type="entry name" value="P-loop_NTPase"/>
</dbReference>
<dbReference type="PANTHER" id="PTHR45615:SF64">
    <property type="entry name" value="MYOSIN-13"/>
    <property type="match status" value="1"/>
</dbReference>
<evidence type="ECO:0000256" key="8">
    <source>
        <dbReference type="PROSITE-ProRule" id="PRU00782"/>
    </source>
</evidence>
<dbReference type="Gene3D" id="1.20.5.340">
    <property type="match status" value="5"/>
</dbReference>
<dbReference type="InterPro" id="IPR002928">
    <property type="entry name" value="Myosin_tail"/>
</dbReference>
<dbReference type="InterPro" id="IPR036961">
    <property type="entry name" value="Kinesin_motor_dom_sf"/>
</dbReference>
<keyword evidence="7 8" id="KW-0009">Actin-binding</keyword>
<dbReference type="Gene3D" id="3.40.850.10">
    <property type="entry name" value="Kinesin motor domain"/>
    <property type="match status" value="1"/>
</dbReference>
<reference evidence="12" key="1">
    <citation type="submission" date="2025-08" db="UniProtKB">
        <authorList>
            <consortium name="Ensembl"/>
        </authorList>
    </citation>
    <scope>IDENTIFICATION</scope>
</reference>
<dbReference type="Pfam" id="PF00063">
    <property type="entry name" value="Myosin_head"/>
    <property type="match status" value="1"/>
</dbReference>
<dbReference type="Gene3D" id="1.20.58.530">
    <property type="match status" value="1"/>
</dbReference>
<dbReference type="Proteomes" id="UP000694552">
    <property type="component" value="Unplaced"/>
</dbReference>
<feature type="domain" description="Myosin motor" evidence="10">
    <location>
        <begin position="93"/>
        <end position="776"/>
    </location>
</feature>
<evidence type="ECO:0000256" key="3">
    <source>
        <dbReference type="ARBA" id="ARBA00022840"/>
    </source>
</evidence>
<dbReference type="PROSITE" id="PS50096">
    <property type="entry name" value="IQ"/>
    <property type="match status" value="1"/>
</dbReference>
<evidence type="ECO:0000256" key="4">
    <source>
        <dbReference type="ARBA" id="ARBA00023054"/>
    </source>
</evidence>
<dbReference type="Gene3D" id="1.20.120.720">
    <property type="entry name" value="Myosin VI head, motor domain, U50 subdomain"/>
    <property type="match status" value="1"/>
</dbReference>
<dbReference type="GO" id="GO:0032982">
    <property type="term" value="C:myosin filament"/>
    <property type="evidence" value="ECO:0007669"/>
    <property type="project" value="UniProtKB-KW"/>
</dbReference>
<dbReference type="PROSITE" id="PS51844">
    <property type="entry name" value="SH3_LIKE"/>
    <property type="match status" value="1"/>
</dbReference>
<keyword evidence="13" id="KW-1185">Reference proteome</keyword>
<feature type="binding site" evidence="8">
    <location>
        <begin position="183"/>
        <end position="190"/>
    </location>
    <ligand>
        <name>ATP</name>
        <dbReference type="ChEBI" id="CHEBI:30616"/>
    </ligand>
</feature>
<evidence type="ECO:0000313" key="12">
    <source>
        <dbReference type="Ensembl" id="ENSOSUP00000017762.1"/>
    </source>
</evidence>
<keyword evidence="5 8" id="KW-0518">Myosin</keyword>
<dbReference type="PRINTS" id="PR00193">
    <property type="entry name" value="MYOSINHEAVY"/>
</dbReference>
<comment type="similarity">
    <text evidence="1 8">Belongs to the TRAFAC class myosin-kinesin ATPase superfamily. Myosin family.</text>
</comment>
<dbReference type="Ensembl" id="ENSOSUT00000018357.1">
    <property type="protein sequence ID" value="ENSOSUP00000017762.1"/>
    <property type="gene ID" value="ENSOSUG00000011973.1"/>
</dbReference>
<dbReference type="Gene3D" id="1.20.5.370">
    <property type="match status" value="5"/>
</dbReference>
<feature type="domain" description="Myosin N-terminal SH3-like" evidence="11">
    <location>
        <begin position="40"/>
        <end position="89"/>
    </location>
</feature>
<dbReference type="Gene3D" id="6.10.250.2420">
    <property type="match status" value="1"/>
</dbReference>
<dbReference type="GO" id="GO:0005524">
    <property type="term" value="F:ATP binding"/>
    <property type="evidence" value="ECO:0007669"/>
    <property type="project" value="UniProtKB-UniRule"/>
</dbReference>
<feature type="region of interest" description="Actin-binding" evidence="8">
    <location>
        <begin position="653"/>
        <end position="675"/>
    </location>
</feature>
<dbReference type="Gene3D" id="1.20.5.4820">
    <property type="match status" value="1"/>
</dbReference>
<dbReference type="PROSITE" id="PS51456">
    <property type="entry name" value="MYOSIN_MOTOR"/>
    <property type="match status" value="1"/>
</dbReference>
<dbReference type="Pfam" id="PF01576">
    <property type="entry name" value="Myosin_tail_1"/>
    <property type="match status" value="1"/>
</dbReference>
<keyword evidence="3 8" id="KW-0067">ATP-binding</keyword>
<organism evidence="12 13">
    <name type="scientific">Otus sunia</name>
    <name type="common">Oriental scops-owl</name>
    <dbReference type="NCBI Taxonomy" id="257818"/>
    <lineage>
        <taxon>Eukaryota</taxon>
        <taxon>Metazoa</taxon>
        <taxon>Chordata</taxon>
        <taxon>Craniata</taxon>
        <taxon>Vertebrata</taxon>
        <taxon>Euteleostomi</taxon>
        <taxon>Archelosauria</taxon>
        <taxon>Archosauria</taxon>
        <taxon>Dinosauria</taxon>
        <taxon>Saurischia</taxon>
        <taxon>Theropoda</taxon>
        <taxon>Coelurosauria</taxon>
        <taxon>Aves</taxon>
        <taxon>Neognathae</taxon>
        <taxon>Neoaves</taxon>
        <taxon>Telluraves</taxon>
        <taxon>Strigiformes</taxon>
        <taxon>Strigidae</taxon>
        <taxon>Otus</taxon>
    </lineage>
</organism>
<dbReference type="Gene3D" id="1.10.10.820">
    <property type="match status" value="1"/>
</dbReference>
<dbReference type="InterPro" id="IPR014751">
    <property type="entry name" value="XRCC4-like_C"/>
</dbReference>
<dbReference type="GO" id="GO:0000146">
    <property type="term" value="F:microfilament motor activity"/>
    <property type="evidence" value="ECO:0007669"/>
    <property type="project" value="TreeGrafter"/>
</dbReference>
<dbReference type="InterPro" id="IPR004009">
    <property type="entry name" value="SH3_Myosin"/>
</dbReference>
<evidence type="ECO:0000256" key="1">
    <source>
        <dbReference type="ARBA" id="ARBA00008314"/>
    </source>
</evidence>
<dbReference type="SUPFAM" id="SSF52540">
    <property type="entry name" value="P-loop containing nucleoside triphosphate hydrolases"/>
    <property type="match status" value="1"/>
</dbReference>
<dbReference type="Gene3D" id="2.30.30.360">
    <property type="entry name" value="Myosin S1 fragment, N-terminal"/>
    <property type="match status" value="1"/>
</dbReference>
<proteinExistence type="inferred from homology"/>
<evidence type="ECO:0000259" key="10">
    <source>
        <dbReference type="PROSITE" id="PS51456"/>
    </source>
</evidence>
<dbReference type="SUPFAM" id="SSF90257">
    <property type="entry name" value="Myosin rod fragments"/>
    <property type="match status" value="4"/>
</dbReference>
<dbReference type="InterPro" id="IPR001609">
    <property type="entry name" value="Myosin_head_motor_dom-like"/>
</dbReference>
<feature type="coiled-coil region" evidence="9">
    <location>
        <begin position="840"/>
        <end position="1830"/>
    </location>
</feature>
<evidence type="ECO:0000259" key="11">
    <source>
        <dbReference type="PROSITE" id="PS51844"/>
    </source>
</evidence>
<dbReference type="GO" id="GO:0016460">
    <property type="term" value="C:myosin II complex"/>
    <property type="evidence" value="ECO:0007669"/>
    <property type="project" value="TreeGrafter"/>
</dbReference>
<evidence type="ECO:0000256" key="7">
    <source>
        <dbReference type="ARBA" id="ARBA00023203"/>
    </source>
</evidence>
<evidence type="ECO:0000256" key="6">
    <source>
        <dbReference type="ARBA" id="ARBA00023175"/>
    </source>
</evidence>
<dbReference type="GO" id="GO:0005516">
    <property type="term" value="F:calmodulin binding"/>
    <property type="evidence" value="ECO:0007669"/>
    <property type="project" value="UniProtKB-KW"/>
</dbReference>
<evidence type="ECO:0000256" key="2">
    <source>
        <dbReference type="ARBA" id="ARBA00022741"/>
    </source>
</evidence>
<keyword evidence="4 9" id="KW-0175">Coiled coil</keyword>
<keyword evidence="2 8" id="KW-0547">Nucleotide-binding</keyword>
<sequence length="1932" mass="222494">MATRASSMSSDAEMAVFGEAAPYLRKPEKERIEAQNRPFDAKAACFVVDEKQMYVKGTIQSREGGKVTVKTCDDTTVTVKDDEVFPMNPPKYDKIEDMAMMTHLHEPAVLYNLKERYAAWMIYTYSGLFCVTVNPYKWLPVYNPEVVAGYRGKKRQEAPPHIFSISDNAYQFMLTADREVKIGESGAGKTVNTKRVIQYFATIAVTGEKKKDQQPGKMQGTLEDQIIQANPLLEAFGNAKTVRNDNSSRFFMRRPTASLFWLDLLEKSRVTFQLASERSYHIFYQIMSNKKPELIDLLLISTNPYDFPYVSQGEVTVASIDDSEELLATDSAVDILGFIPDEKVGIYKLTGAIMHYGNMKFKQKQREEQAEPDGTEVADKAGYLMGLNSADLLKALCYPRVKVGNEYVTKGQNVQQVYNSVGALAKSVYEKMFLWMVVRINQQLDTKQPRQYFIGVLDIAGFEIFDFNSLEQLCINFTNEKLQQFFNHHMFVLEQEEYKKEGIEWEFIDFGMDLAACIELIEKPMGIFSILEEECMFPKATDTSFKNKLYDQHLGKSNNFQKPKPAKGKAEAHFSLVHYAGTVDYNISGWLEKNKDPLNETVVGLYQKSSLKLLSFLFSNYAGAETSNGGGKKGSKKKGSSFQTVSAVFRENLNKLMTNLRSTHPHFVRCLIPNESKTPGEMDHYLVMQQLRCNGVLEGIRICRKGFPSRILYADFKQRYKILNASAVPEGQFIDSKKASEKLLSSIDVDHNQYRFGHTKVFFKAGLLGLLEEMRDEKLVSLITHTQALCRGYLMRTEFKKMNERRESIYIIQYNVRAFMNVKHWPWMKLFFKIKPLLKSAESEKEMANMKQEFEKTKEELAKSEAKRKELEEKMVTLVQEKNCLQLQVQSESESLADAEERCEGLIKSKIQLEAKIKELSERIEDEEETNAELTAKKRKLEDECSELKKDIDDLELTLVKVEKEKHATENKVKNLTDEMAALDENISKLTKEKKALQEAHQQTLGDLQAEEDKVRTLTKTNTKLEQEVDDLEGSLEQEKKLRMDLERAKRKLEGDLKMSQDSIMDLEKDKQQMDDRLKKKDFEISQLQSKSEDELAQMSQLQKKIKELQARIEELEEEIEAKRASHAKTEKQLVDLSRELEEISKHLEEAGGATAAQVEMNKKREAEFQKMRRDLEEATLQHEATAAALRKKHADSTAELGEQIDNLQRVKQKLEKEKSELKMEIDDLASNMESVSKAKSNLEKMCRALEDQFSEVRTKNDEHIRLINDLNTHKTRLQTENGELTGQLEEKESLISQLTRGKHAFTQQTEELKRQLEEENKAKNALAHALQSARHDCDLLREQYEEEQEAKGELQRALSKANSEVAQWRTKYETDAIQRTEELEEAKRKLAQHLHESEEQIEAVNSKCASLEKTKQRLQGEVDDLMIDMERSNAACAAFDKKQKNFDKVLAEWKQKYQESQAELEAAQKESRSLSTEIFRMKNAYEEMLDQAETVRRENKNLRQEISDLTEQIAESGKVNHGLEKAKKQIEQEKYNLQASLEEAEGSLEHEEGKILRVQLELNQVKSAVDRTSAEKDEEIQQLKRNHQRVLESMQTMLDAEIRSRNDALRLKKKMEGDLNDVEIQLSHANCQVAETQKHLKAVQGQLKDSQLHLDDALRENDDLKEQLAMAERRNNLMTTEMEEMRAAMEQTERARRLSEQELTDASERVQLLHSQNTSLLNTKKRLEVDITHLQNEVEDSIQEARNAEEKAKKAITDAAMMAEELKKEQDTSVHLERMRRNLEQTVKDLQHRLDEAEQLALKGGKKQLQKLEARINELENELDAEQKRGIESLKGARKYEQRLTELTYQSEEDKKNIVQLQDLVGKLQLKVKAYKKQAEEAEEQANTNLSRCRKTQQELEEAEERADIAECQVNKLRAKSRDIGGQKSEE</sequence>
<protein>
    <submittedName>
        <fullName evidence="12">Myosin heavy chain 2</fullName>
    </submittedName>
</protein>
<dbReference type="PANTHER" id="PTHR45615">
    <property type="entry name" value="MYOSIN HEAVY CHAIN, NON-MUSCLE"/>
    <property type="match status" value="1"/>
</dbReference>
<dbReference type="Pfam" id="PF02736">
    <property type="entry name" value="Myosin_N"/>
    <property type="match status" value="1"/>
</dbReference>
<evidence type="ECO:0000313" key="13">
    <source>
        <dbReference type="Proteomes" id="UP000694552"/>
    </source>
</evidence>
<evidence type="ECO:0000256" key="9">
    <source>
        <dbReference type="SAM" id="Coils"/>
    </source>
</evidence>
<keyword evidence="6 8" id="KW-0505">Motor protein</keyword>
<dbReference type="GO" id="GO:0006936">
    <property type="term" value="P:muscle contraction"/>
    <property type="evidence" value="ECO:0007669"/>
    <property type="project" value="TreeGrafter"/>
</dbReference>